<dbReference type="AlphaFoldDB" id="A0A1Q5PHC2"/>
<accession>A0A1Q5PHC2</accession>
<gene>
    <name evidence="3" type="ORF">A3841_11160</name>
</gene>
<evidence type="ECO:0000313" key="3">
    <source>
        <dbReference type="EMBL" id="OKL41591.1"/>
    </source>
</evidence>
<feature type="transmembrane region" description="Helical" evidence="1">
    <location>
        <begin position="205"/>
        <end position="223"/>
    </location>
</feature>
<keyword evidence="2" id="KW-0732">Signal</keyword>
<protein>
    <recommendedName>
        <fullName evidence="5">DUF4178 domain-containing protein</fullName>
    </recommendedName>
</protein>
<keyword evidence="1" id="KW-0472">Membrane</keyword>
<keyword evidence="1" id="KW-1133">Transmembrane helix</keyword>
<keyword evidence="1" id="KW-0812">Transmembrane</keyword>
<proteinExistence type="predicted"/>
<evidence type="ECO:0000256" key="1">
    <source>
        <dbReference type="SAM" id="Phobius"/>
    </source>
</evidence>
<name>A0A1Q5PHC2_9BACT</name>
<evidence type="ECO:0008006" key="5">
    <source>
        <dbReference type="Google" id="ProtNLM"/>
    </source>
</evidence>
<dbReference type="Proteomes" id="UP000186551">
    <property type="component" value="Unassembled WGS sequence"/>
</dbReference>
<dbReference type="RefSeq" id="WP_073850999.1">
    <property type="nucleotide sequence ID" value="NZ_LVWA01000003.1"/>
</dbReference>
<reference evidence="3 4" key="1">
    <citation type="submission" date="2016-03" db="EMBL/GenBank/DDBJ databases">
        <title>Genome sequence of Pontibacter sp. nov., of the family cytophagaceae, isolated from marine sediment of the Yellow Sea, China.</title>
        <authorList>
            <person name="Zhang G."/>
            <person name="Zhang R."/>
        </authorList>
    </citation>
    <scope>NUCLEOTIDE SEQUENCE [LARGE SCALE GENOMIC DNA]</scope>
    <source>
        <strain evidence="3 4">S10-8</strain>
    </source>
</reference>
<keyword evidence="4" id="KW-1185">Reference proteome</keyword>
<feature type="chain" id="PRO_5012254079" description="DUF4178 domain-containing protein" evidence="2">
    <location>
        <begin position="23"/>
        <end position="226"/>
    </location>
</feature>
<comment type="caution">
    <text evidence="3">The sequence shown here is derived from an EMBL/GenBank/DDBJ whole genome shotgun (WGS) entry which is preliminary data.</text>
</comment>
<dbReference type="EMBL" id="LVWA01000003">
    <property type="protein sequence ID" value="OKL41591.1"/>
    <property type="molecule type" value="Genomic_DNA"/>
</dbReference>
<sequence length="226" mass="25558">MNHRKIFLLILGGILISLSSYANSCPGQKWATWSVPIVQEEIRKNEVIFLGEVLTSDGFNYSMRVIDVFKGEILSDTVYGSYKHKCYFPPLEGIWVVYSKFESTEKGLRLLGMSSLSRSLSHPLSNNIPLLPNPSEVIAARAAIKDDSVYKQVVNVMVEEVEAEEERKMLPVFLKNWMNEYAMLIAYRRGYSSRPESLPDKVQNITSYVALGLALVALVIALLKKY</sequence>
<evidence type="ECO:0000313" key="4">
    <source>
        <dbReference type="Proteomes" id="UP000186551"/>
    </source>
</evidence>
<dbReference type="OrthoDB" id="894281at2"/>
<feature type="signal peptide" evidence="2">
    <location>
        <begin position="1"/>
        <end position="22"/>
    </location>
</feature>
<evidence type="ECO:0000256" key="2">
    <source>
        <dbReference type="SAM" id="SignalP"/>
    </source>
</evidence>
<organism evidence="3 4">
    <name type="scientific">Pontibacter flavimaris</name>
    <dbReference type="NCBI Taxonomy" id="1797110"/>
    <lineage>
        <taxon>Bacteria</taxon>
        <taxon>Pseudomonadati</taxon>
        <taxon>Bacteroidota</taxon>
        <taxon>Cytophagia</taxon>
        <taxon>Cytophagales</taxon>
        <taxon>Hymenobacteraceae</taxon>
        <taxon>Pontibacter</taxon>
    </lineage>
</organism>